<comment type="caution">
    <text evidence="2">The sequence shown here is derived from an EMBL/GenBank/DDBJ whole genome shotgun (WGS) entry which is preliminary data.</text>
</comment>
<sequence>MSKVEIVPAHLAVKAMRDNGYKNAAYAIAELMDNSIQAGANRVELLCIQKTDFVEQRSRQRIDRIAVLDNGRGMNKEVLRMALQFGNGTNLDPKQQTNMGKFGMGLPASSVSQARRVDVYSWQAGIESALHTYLDIPLIQNGTLDEVPEPMPAQIPKEWLGWSKTFGDSGTLVVWSQIDRCIWRTGKAIIENSEQIIGRMYRKFLTNEEVQIRLACIESESLTYTIDKLARPNDPLYLMSSTSTPSPYDEQPMFEPYPDLSTYETNLPIRIGTQTYQVSVRCSMAKKSAREGGTAGSRDYGGHAAKNVGVSVVRAGRELELDPAWAPVSDPRNRWWGVEVEFPPALDEIFGVTNNKQNARNFAETATLNFSDMLKEGKTIAALKDEMLDDGDPHGHLLEVAHLVKSNIKQMRDLIEVQLKNQRSRETRHDVDGLLAEKEATEKTRQRQAEGNKGVSDADEAKPQEQRKSDIAEILTQQGLSKADANDLAGHAVTDSLKYIFAEASLDSPAFFSVQPRGGTLILTLNTRHPAYSRLVDVLERDRTNQTTESLQERLNNALDGLKLLLMAWARYEDEQDSIRRENAQDARVDWGRIARRFLDRND</sequence>
<dbReference type="Gene3D" id="3.30.565.10">
    <property type="entry name" value="Histidine kinase-like ATPase, C-terminal domain"/>
    <property type="match status" value="1"/>
</dbReference>
<organism evidence="2 3">
    <name type="scientific">Rhodoferax ferrireducens</name>
    <dbReference type="NCBI Taxonomy" id="192843"/>
    <lineage>
        <taxon>Bacteria</taxon>
        <taxon>Pseudomonadati</taxon>
        <taxon>Pseudomonadota</taxon>
        <taxon>Betaproteobacteria</taxon>
        <taxon>Burkholderiales</taxon>
        <taxon>Comamonadaceae</taxon>
        <taxon>Rhodoferax</taxon>
    </lineage>
</organism>
<dbReference type="InterPro" id="IPR036890">
    <property type="entry name" value="HATPase_C_sf"/>
</dbReference>
<gene>
    <name evidence="2" type="ORF">BWK72_19510</name>
</gene>
<dbReference type="Proteomes" id="UP000192505">
    <property type="component" value="Unassembled WGS sequence"/>
</dbReference>
<dbReference type="EMBL" id="MTEI01000026">
    <property type="protein sequence ID" value="OQW85990.1"/>
    <property type="molecule type" value="Genomic_DNA"/>
</dbReference>
<feature type="region of interest" description="Disordered" evidence="1">
    <location>
        <begin position="421"/>
        <end position="467"/>
    </location>
</feature>
<name>A0A1W9KPA4_9BURK</name>
<keyword evidence="2" id="KW-0067">ATP-binding</keyword>
<reference evidence="2 3" key="1">
    <citation type="submission" date="2017-01" db="EMBL/GenBank/DDBJ databases">
        <title>Novel large sulfur bacteria in the metagenomes of groundwater-fed chemosynthetic microbial mats in the Lake Huron basin.</title>
        <authorList>
            <person name="Sharrar A.M."/>
            <person name="Flood B.E."/>
            <person name="Bailey J.V."/>
            <person name="Jones D.S."/>
            <person name="Biddanda B."/>
            <person name="Ruberg S.A."/>
            <person name="Marcus D.N."/>
            <person name="Dick G.J."/>
        </authorList>
    </citation>
    <scope>NUCLEOTIDE SEQUENCE [LARGE SCALE GENOMIC DNA]</scope>
    <source>
        <strain evidence="2">A7</strain>
    </source>
</reference>
<evidence type="ECO:0000313" key="2">
    <source>
        <dbReference type="EMBL" id="OQW85990.1"/>
    </source>
</evidence>
<evidence type="ECO:0000256" key="1">
    <source>
        <dbReference type="SAM" id="MobiDB-lite"/>
    </source>
</evidence>
<dbReference type="Pfam" id="PF13589">
    <property type="entry name" value="HATPase_c_3"/>
    <property type="match status" value="1"/>
</dbReference>
<dbReference type="AlphaFoldDB" id="A0A1W9KPA4"/>
<protein>
    <submittedName>
        <fullName evidence="2">ATP-binding protein</fullName>
    </submittedName>
</protein>
<dbReference type="GO" id="GO:0005524">
    <property type="term" value="F:ATP binding"/>
    <property type="evidence" value="ECO:0007669"/>
    <property type="project" value="UniProtKB-KW"/>
</dbReference>
<accession>A0A1W9KPA4</accession>
<proteinExistence type="predicted"/>
<evidence type="ECO:0000313" key="3">
    <source>
        <dbReference type="Proteomes" id="UP000192505"/>
    </source>
</evidence>
<dbReference type="SUPFAM" id="SSF55874">
    <property type="entry name" value="ATPase domain of HSP90 chaperone/DNA topoisomerase II/histidine kinase"/>
    <property type="match status" value="1"/>
</dbReference>
<feature type="compositionally biased region" description="Basic and acidic residues" evidence="1">
    <location>
        <begin position="423"/>
        <end position="450"/>
    </location>
</feature>
<keyword evidence="2" id="KW-0547">Nucleotide-binding</keyword>